<keyword evidence="11" id="KW-1185">Reference proteome</keyword>
<dbReference type="Pfam" id="PF02278">
    <property type="entry name" value="Lyase_8"/>
    <property type="match status" value="1"/>
</dbReference>
<evidence type="ECO:0000256" key="3">
    <source>
        <dbReference type="ARBA" id="ARBA00023239"/>
    </source>
</evidence>
<dbReference type="InterPro" id="IPR014718">
    <property type="entry name" value="GH-type_carb-bd"/>
</dbReference>
<dbReference type="SUPFAM" id="SSF49863">
    <property type="entry name" value="Hyaluronate lyase-like, C-terminal domain"/>
    <property type="match status" value="1"/>
</dbReference>
<dbReference type="InterPro" id="IPR008929">
    <property type="entry name" value="Chondroitin_lyas"/>
</dbReference>
<keyword evidence="3 10" id="KW-0456">Lyase</keyword>
<comment type="similarity">
    <text evidence="1">Belongs to the polysaccharide lyase 8 family.</text>
</comment>
<dbReference type="RefSeq" id="WP_091045694.1">
    <property type="nucleotide sequence ID" value="NZ_FNGF01000002.1"/>
</dbReference>
<dbReference type="Gene3D" id="2.60.220.10">
    <property type="entry name" value="Polysaccharide lyase family 8-like, C-terminal"/>
    <property type="match status" value="1"/>
</dbReference>
<gene>
    <name evidence="10" type="ORF">SAMN05216298_1577</name>
</gene>
<dbReference type="Gene3D" id="2.70.98.10">
    <property type="match status" value="1"/>
</dbReference>
<feature type="active site" evidence="4">
    <location>
        <position position="287"/>
    </location>
</feature>
<accession>A0A1G9F545</accession>
<dbReference type="InterPro" id="IPR038970">
    <property type="entry name" value="Lyase_8"/>
</dbReference>
<feature type="signal peptide" evidence="6">
    <location>
        <begin position="1"/>
        <end position="27"/>
    </location>
</feature>
<dbReference type="InterPro" id="IPR011071">
    <property type="entry name" value="Lyase_8-like_C"/>
</dbReference>
<dbReference type="InterPro" id="IPR003159">
    <property type="entry name" value="Lyase_8_central_dom"/>
</dbReference>
<evidence type="ECO:0000259" key="9">
    <source>
        <dbReference type="Pfam" id="PF08124"/>
    </source>
</evidence>
<name>A0A1G9F545_9ACTN</name>
<evidence type="ECO:0000313" key="11">
    <source>
        <dbReference type="Proteomes" id="UP000198662"/>
    </source>
</evidence>
<feature type="domain" description="Polysaccharide lyase family 8 central" evidence="7">
    <location>
        <begin position="422"/>
        <end position="686"/>
    </location>
</feature>
<dbReference type="SUPFAM" id="SSF48230">
    <property type="entry name" value="Chondroitin AC/alginate lyase"/>
    <property type="match status" value="1"/>
</dbReference>
<dbReference type="Pfam" id="PF02884">
    <property type="entry name" value="Lyase_8_C"/>
    <property type="match status" value="1"/>
</dbReference>
<evidence type="ECO:0000256" key="4">
    <source>
        <dbReference type="PIRSR" id="PIRSR638970-1"/>
    </source>
</evidence>
<dbReference type="GO" id="GO:0030246">
    <property type="term" value="F:carbohydrate binding"/>
    <property type="evidence" value="ECO:0007669"/>
    <property type="project" value="InterPro"/>
</dbReference>
<dbReference type="STRING" id="380244.SAMN05216298_1577"/>
<dbReference type="PANTHER" id="PTHR38481:SF1">
    <property type="entry name" value="HYALURONATE LYASE"/>
    <property type="match status" value="1"/>
</dbReference>
<evidence type="ECO:0000256" key="6">
    <source>
        <dbReference type="SAM" id="SignalP"/>
    </source>
</evidence>
<feature type="active site" evidence="4">
    <location>
        <position position="278"/>
    </location>
</feature>
<feature type="active site" evidence="4">
    <location>
        <position position="341"/>
    </location>
</feature>
<dbReference type="CDD" id="cd01083">
    <property type="entry name" value="GAG_Lyase"/>
    <property type="match status" value="1"/>
</dbReference>
<dbReference type="InterPro" id="IPR012970">
    <property type="entry name" value="Lyase_8_alpha_N"/>
</dbReference>
<reference evidence="11" key="1">
    <citation type="submission" date="2016-10" db="EMBL/GenBank/DDBJ databases">
        <authorList>
            <person name="Varghese N."/>
            <person name="Submissions S."/>
        </authorList>
    </citation>
    <scope>NUCLEOTIDE SEQUENCE [LARGE SCALE GENOMIC DNA]</scope>
    <source>
        <strain evidence="11">CGMCC 4.3147</strain>
    </source>
</reference>
<dbReference type="AlphaFoldDB" id="A0A1G9F545"/>
<feature type="compositionally biased region" description="Basic and acidic residues" evidence="5">
    <location>
        <begin position="499"/>
        <end position="513"/>
    </location>
</feature>
<keyword evidence="2 6" id="KW-0732">Signal</keyword>
<evidence type="ECO:0000256" key="2">
    <source>
        <dbReference type="ARBA" id="ARBA00022729"/>
    </source>
</evidence>
<sequence length="811" mass="85799">MPPRRPTATRRRLIGGGLALSGAALLAASGDDRPATAPDGDRAAERAATGLLDRARDLLVGGAFDPADADYAQALGALDRAATRFWDDMDRGEDRTALWSDIAPPSDPAGFNTAYSRILRTALAWATPGTGQHGDDAIAAGLADALALLHREGYHADAERTGNWYWWEIGSPAALMRACVLLGDHVPRDDLARYLATVDRWCPGASVRPTAPDEAETGANRADKAAILTLRGILGRSPAKLEQARDDLTGAAGDGAGNVFALVTAGDGFHDDGSYLQHGCVPSTGSYGMVLLGSVALVTALLHGTRWAVPAADVERLYTTVEQSFAPFNEDGRFMDCLRGRSIARPYHRDDTTAAALLTAVTALAEHASEPHRARLRSLAKGWLERTGPAAYFGAGDVGGIRRAKAVLAGDDPAAARPELTRVYPAMDRMLVRRADWSLALSMSSNRIAAYETGSGENLRGWYTGDGMSYLYLTADPDQYGDEFWPTANPYRYAGVTADTRERGPEGEDDRLTAPRPANDVAGGATLLDRYAVAAMDLVAEGSSLRAKKAWFVAGDAVIALGAGITATDGRAVVTAVEQRNLHEDGDNRLLVDDTERALEAGLSDRLVNARWAHLDGVGGYVFPGGADGLLARRETRRGSWNDIEQGPTTGGGDTTVHSRRYLSLWFNHDASPADATYAYALLPTATAEATRDWAAARPVTVLSNTTAVQAVGDEGLGLVAAHFWEPGDAGGLACDAPASVLAVRDGDEVHVAVADSGRTTDTAVVELPWAVAGVLQADETVVLEADRPARLVVRLRGTGGRTQRAVLAAV</sequence>
<dbReference type="PROSITE" id="PS51318">
    <property type="entry name" value="TAT"/>
    <property type="match status" value="1"/>
</dbReference>
<dbReference type="GO" id="GO:0016837">
    <property type="term" value="F:carbon-oxygen lyase activity, acting on polysaccharides"/>
    <property type="evidence" value="ECO:0007669"/>
    <property type="project" value="UniProtKB-ARBA"/>
</dbReference>
<feature type="domain" description="Polysaccharide lyase family 8 C-terminal" evidence="8">
    <location>
        <begin position="701"/>
        <end position="763"/>
    </location>
</feature>
<dbReference type="Gene3D" id="1.50.10.100">
    <property type="entry name" value="Chondroitin AC/alginate lyase"/>
    <property type="match status" value="1"/>
</dbReference>
<dbReference type="InterPro" id="IPR011013">
    <property type="entry name" value="Gal_mutarotase_sf_dom"/>
</dbReference>
<evidence type="ECO:0000313" key="10">
    <source>
        <dbReference type="EMBL" id="SDK83484.1"/>
    </source>
</evidence>
<organism evidence="10 11">
    <name type="scientific">Glycomyces sambucus</name>
    <dbReference type="NCBI Taxonomy" id="380244"/>
    <lineage>
        <taxon>Bacteria</taxon>
        <taxon>Bacillati</taxon>
        <taxon>Actinomycetota</taxon>
        <taxon>Actinomycetes</taxon>
        <taxon>Glycomycetales</taxon>
        <taxon>Glycomycetaceae</taxon>
        <taxon>Glycomyces</taxon>
    </lineage>
</organism>
<feature type="domain" description="Polysaccharide lyase 8 N-terminal alpha-helical" evidence="9">
    <location>
        <begin position="59"/>
        <end position="381"/>
    </location>
</feature>
<evidence type="ECO:0000256" key="1">
    <source>
        <dbReference type="ARBA" id="ARBA00006699"/>
    </source>
</evidence>
<evidence type="ECO:0000259" key="8">
    <source>
        <dbReference type="Pfam" id="PF02884"/>
    </source>
</evidence>
<evidence type="ECO:0000259" key="7">
    <source>
        <dbReference type="Pfam" id="PF02278"/>
    </source>
</evidence>
<dbReference type="EMBL" id="FNGF01000002">
    <property type="protein sequence ID" value="SDK83484.1"/>
    <property type="molecule type" value="Genomic_DNA"/>
</dbReference>
<dbReference type="InterPro" id="IPR006311">
    <property type="entry name" value="TAT_signal"/>
</dbReference>
<feature type="chain" id="PRO_5039712313" evidence="6">
    <location>
        <begin position="28"/>
        <end position="811"/>
    </location>
</feature>
<dbReference type="PANTHER" id="PTHR38481">
    <property type="entry name" value="HYALURONATE LYASE"/>
    <property type="match status" value="1"/>
</dbReference>
<dbReference type="SUPFAM" id="SSF74650">
    <property type="entry name" value="Galactose mutarotase-like"/>
    <property type="match status" value="1"/>
</dbReference>
<dbReference type="GO" id="GO:0005975">
    <property type="term" value="P:carbohydrate metabolic process"/>
    <property type="evidence" value="ECO:0007669"/>
    <property type="project" value="InterPro"/>
</dbReference>
<dbReference type="Proteomes" id="UP000198662">
    <property type="component" value="Unassembled WGS sequence"/>
</dbReference>
<dbReference type="OrthoDB" id="6636047at2"/>
<protein>
    <submittedName>
        <fullName evidence="10">Hyaluronate lyase</fullName>
    </submittedName>
</protein>
<dbReference type="Pfam" id="PF08124">
    <property type="entry name" value="Lyase_8_N"/>
    <property type="match status" value="1"/>
</dbReference>
<evidence type="ECO:0000256" key="5">
    <source>
        <dbReference type="SAM" id="MobiDB-lite"/>
    </source>
</evidence>
<feature type="region of interest" description="Disordered" evidence="5">
    <location>
        <begin position="497"/>
        <end position="518"/>
    </location>
</feature>
<proteinExistence type="inferred from homology"/>
<dbReference type="GO" id="GO:0005576">
    <property type="term" value="C:extracellular region"/>
    <property type="evidence" value="ECO:0007669"/>
    <property type="project" value="InterPro"/>
</dbReference>
<dbReference type="InterPro" id="IPR004103">
    <property type="entry name" value="Lyase_8_C"/>
</dbReference>